<organism evidence="1 2">
    <name type="scientific">Winogradskya humida</name>
    <dbReference type="NCBI Taxonomy" id="113566"/>
    <lineage>
        <taxon>Bacteria</taxon>
        <taxon>Bacillati</taxon>
        <taxon>Actinomycetota</taxon>
        <taxon>Actinomycetes</taxon>
        <taxon>Micromonosporales</taxon>
        <taxon>Micromonosporaceae</taxon>
        <taxon>Winogradskya</taxon>
    </lineage>
</organism>
<dbReference type="EMBL" id="BOMN01000162">
    <property type="protein sequence ID" value="GIE26933.1"/>
    <property type="molecule type" value="Genomic_DNA"/>
</dbReference>
<dbReference type="Proteomes" id="UP000603200">
    <property type="component" value="Unassembled WGS sequence"/>
</dbReference>
<proteinExistence type="predicted"/>
<protein>
    <submittedName>
        <fullName evidence="1">Uncharacterized protein</fullName>
    </submittedName>
</protein>
<reference evidence="1 2" key="1">
    <citation type="submission" date="2021-01" db="EMBL/GenBank/DDBJ databases">
        <title>Whole genome shotgun sequence of Actinoplanes humidus NBRC 14915.</title>
        <authorList>
            <person name="Komaki H."/>
            <person name="Tamura T."/>
        </authorList>
    </citation>
    <scope>NUCLEOTIDE SEQUENCE [LARGE SCALE GENOMIC DNA]</scope>
    <source>
        <strain evidence="1 2">NBRC 14915</strain>
    </source>
</reference>
<evidence type="ECO:0000313" key="2">
    <source>
        <dbReference type="Proteomes" id="UP000603200"/>
    </source>
</evidence>
<evidence type="ECO:0000313" key="1">
    <source>
        <dbReference type="EMBL" id="GIE26933.1"/>
    </source>
</evidence>
<accession>A0ABQ4A8G6</accession>
<keyword evidence="2" id="KW-1185">Reference proteome</keyword>
<sequence>MWAVVVLTVSLMAFSIVAGVLALPTVAVLAGTACVGVAQQLTRHLLRHRH</sequence>
<name>A0ABQ4A8G6_9ACTN</name>
<gene>
    <name evidence="1" type="ORF">Ahu01nite_100350</name>
</gene>
<comment type="caution">
    <text evidence="1">The sequence shown here is derived from an EMBL/GenBank/DDBJ whole genome shotgun (WGS) entry which is preliminary data.</text>
</comment>